<evidence type="ECO:0000256" key="2">
    <source>
        <dbReference type="ARBA" id="ARBA00023015"/>
    </source>
</evidence>
<keyword evidence="4" id="KW-0804">Transcription</keyword>
<organism evidence="8 9">
    <name type="scientific">Rhamnella rubrinervis</name>
    <dbReference type="NCBI Taxonomy" id="2594499"/>
    <lineage>
        <taxon>Eukaryota</taxon>
        <taxon>Viridiplantae</taxon>
        <taxon>Streptophyta</taxon>
        <taxon>Embryophyta</taxon>
        <taxon>Tracheophyta</taxon>
        <taxon>Spermatophyta</taxon>
        <taxon>Magnoliopsida</taxon>
        <taxon>eudicotyledons</taxon>
        <taxon>Gunneridae</taxon>
        <taxon>Pentapetalae</taxon>
        <taxon>rosids</taxon>
        <taxon>fabids</taxon>
        <taxon>Rosales</taxon>
        <taxon>Rhamnaceae</taxon>
        <taxon>rhamnoid group</taxon>
        <taxon>Rhamneae</taxon>
        <taxon>Rhamnella</taxon>
    </lineage>
</organism>
<accession>A0A8K0GTR6</accession>
<feature type="compositionally biased region" description="Basic and acidic residues" evidence="6">
    <location>
        <begin position="1"/>
        <end position="10"/>
    </location>
</feature>
<gene>
    <name evidence="8" type="ORF">FNV43_RR20810</name>
</gene>
<comment type="caution">
    <text evidence="8">The sequence shown here is derived from an EMBL/GenBank/DDBJ whole genome shotgun (WGS) entry which is preliminary data.</text>
</comment>
<evidence type="ECO:0000256" key="3">
    <source>
        <dbReference type="ARBA" id="ARBA00023125"/>
    </source>
</evidence>
<feature type="compositionally biased region" description="Basic and acidic residues" evidence="6">
    <location>
        <begin position="374"/>
        <end position="383"/>
    </location>
</feature>
<dbReference type="PROSITE" id="PS51369">
    <property type="entry name" value="TCP"/>
    <property type="match status" value="1"/>
</dbReference>
<dbReference type="InterPro" id="IPR017887">
    <property type="entry name" value="TF_TCP_subgr"/>
</dbReference>
<dbReference type="Pfam" id="PF03634">
    <property type="entry name" value="TCP"/>
    <property type="match status" value="1"/>
</dbReference>
<sequence length="383" mass="41899">MITNSREKGLQAKLEGGNSDNELGNHLKASSSSSSRQWAGFRNPRIVRVSRSFGGKDRHSKVCTIRGLRDRRIRLSVPTAVQLYDLQDRLGLNQPSKVIDWLLEATKNDIDKLPPLQIPQGFGQFHQQMRLPHESISNPSQPSHLASFFDGSSTNFMFKDIAEHPAAMSSAKSSKFWDLDAALMLKAKGKEFERGANNINIEEKGEEEENQDHGIGSIGGGFGGQLFAQKFFTTTSHSSTSLPAFLNNAMAYNYYHSEPSNLSLSQFGNHGFPISQLDHGHHQAGSTNALPFSSSSMQPLASGSSQLFFCPPTATPTAASLFGAPNPYPASVESDPRQINYMLPNSLMPNSLHSSTLPFKPFPSILNPKLHSQSTEEKGHSGS</sequence>
<keyword evidence="9" id="KW-1185">Reference proteome</keyword>
<dbReference type="AlphaFoldDB" id="A0A8K0GTR6"/>
<feature type="region of interest" description="Disordered" evidence="6">
    <location>
        <begin position="364"/>
        <end position="383"/>
    </location>
</feature>
<dbReference type="InterPro" id="IPR005333">
    <property type="entry name" value="Transcription_factor_TCP"/>
</dbReference>
<evidence type="ECO:0000313" key="9">
    <source>
        <dbReference type="Proteomes" id="UP000796880"/>
    </source>
</evidence>
<reference evidence="8" key="1">
    <citation type="submission" date="2020-03" db="EMBL/GenBank/DDBJ databases">
        <title>A high-quality chromosome-level genome assembly of a woody plant with both climbing and erect habits, Rhamnella rubrinervis.</title>
        <authorList>
            <person name="Lu Z."/>
            <person name="Yang Y."/>
            <person name="Zhu X."/>
            <person name="Sun Y."/>
        </authorList>
    </citation>
    <scope>NUCLEOTIDE SEQUENCE</scope>
    <source>
        <strain evidence="8">BYM</strain>
        <tissue evidence="8">Leaf</tissue>
    </source>
</reference>
<keyword evidence="3" id="KW-0238">DNA-binding</keyword>
<dbReference type="GO" id="GO:0005634">
    <property type="term" value="C:nucleus"/>
    <property type="evidence" value="ECO:0007669"/>
    <property type="project" value="UniProtKB-SubCell"/>
</dbReference>
<protein>
    <recommendedName>
        <fullName evidence="7">TCP domain-containing protein</fullName>
    </recommendedName>
</protein>
<keyword evidence="2" id="KW-0805">Transcription regulation</keyword>
<proteinExistence type="predicted"/>
<evidence type="ECO:0000259" key="7">
    <source>
        <dbReference type="PROSITE" id="PS51369"/>
    </source>
</evidence>
<dbReference type="PANTHER" id="PTHR31072">
    <property type="entry name" value="TRANSCRIPTION FACTOR TCP4-RELATED"/>
    <property type="match status" value="1"/>
</dbReference>
<evidence type="ECO:0000256" key="4">
    <source>
        <dbReference type="ARBA" id="ARBA00023163"/>
    </source>
</evidence>
<keyword evidence="5" id="KW-0539">Nucleus</keyword>
<evidence type="ECO:0000313" key="8">
    <source>
        <dbReference type="EMBL" id="KAF3438054.1"/>
    </source>
</evidence>
<dbReference type="GO" id="GO:0003700">
    <property type="term" value="F:DNA-binding transcription factor activity"/>
    <property type="evidence" value="ECO:0007669"/>
    <property type="project" value="InterPro"/>
</dbReference>
<dbReference type="EMBL" id="VOIH02000009">
    <property type="protein sequence ID" value="KAF3438054.1"/>
    <property type="molecule type" value="Genomic_DNA"/>
</dbReference>
<evidence type="ECO:0000256" key="6">
    <source>
        <dbReference type="SAM" id="MobiDB-lite"/>
    </source>
</evidence>
<dbReference type="PANTHER" id="PTHR31072:SF252">
    <property type="entry name" value="TRANSCRIPTION FACTOR TCP17"/>
    <property type="match status" value="1"/>
</dbReference>
<dbReference type="OrthoDB" id="1889307at2759"/>
<name>A0A8K0GTR6_9ROSA</name>
<feature type="domain" description="TCP" evidence="7">
    <location>
        <begin position="55"/>
        <end position="113"/>
    </location>
</feature>
<evidence type="ECO:0000256" key="1">
    <source>
        <dbReference type="ARBA" id="ARBA00004123"/>
    </source>
</evidence>
<comment type="subcellular location">
    <subcellularLocation>
        <location evidence="1">Nucleus</location>
    </subcellularLocation>
</comment>
<dbReference type="GO" id="GO:0043565">
    <property type="term" value="F:sequence-specific DNA binding"/>
    <property type="evidence" value="ECO:0007669"/>
    <property type="project" value="TreeGrafter"/>
</dbReference>
<dbReference type="Proteomes" id="UP000796880">
    <property type="component" value="Unassembled WGS sequence"/>
</dbReference>
<feature type="region of interest" description="Disordered" evidence="6">
    <location>
        <begin position="1"/>
        <end position="36"/>
    </location>
</feature>
<evidence type="ECO:0000256" key="5">
    <source>
        <dbReference type="ARBA" id="ARBA00023242"/>
    </source>
</evidence>